<evidence type="ECO:0000256" key="1">
    <source>
        <dbReference type="ARBA" id="ARBA00004123"/>
    </source>
</evidence>
<keyword evidence="13" id="KW-1185">Reference proteome</keyword>
<reference evidence="12" key="2">
    <citation type="submission" date="2025-08" db="UniProtKB">
        <authorList>
            <consortium name="Ensembl"/>
        </authorList>
    </citation>
    <scope>IDENTIFICATION</scope>
</reference>
<dbReference type="Ensembl" id="ENSSORT00005019280.1">
    <property type="protein sequence ID" value="ENSSORP00005018731.1"/>
    <property type="gene ID" value="ENSSORG00005009190.1"/>
</dbReference>
<dbReference type="GO" id="GO:0098609">
    <property type="term" value="P:cell-cell adhesion"/>
    <property type="evidence" value="ECO:0007669"/>
    <property type="project" value="InterPro"/>
</dbReference>
<dbReference type="PANTHER" id="PTHR10372:SF5">
    <property type="entry name" value="SPLICING REGULATOR ARVCF"/>
    <property type="match status" value="1"/>
</dbReference>
<name>A0A672ZNI3_9TELE</name>
<evidence type="ECO:0000256" key="9">
    <source>
        <dbReference type="ARBA" id="ARBA00023242"/>
    </source>
</evidence>
<evidence type="ECO:0000256" key="7">
    <source>
        <dbReference type="ARBA" id="ARBA00022889"/>
    </source>
</evidence>
<feature type="region of interest" description="Disordered" evidence="11">
    <location>
        <begin position="760"/>
        <end position="783"/>
    </location>
</feature>
<feature type="region of interest" description="Disordered" evidence="11">
    <location>
        <begin position="1"/>
        <end position="38"/>
    </location>
</feature>
<protein>
    <submittedName>
        <fullName evidence="12">ARVCF delta catenin family member</fullName>
    </submittedName>
</protein>
<feature type="compositionally biased region" description="Polar residues" evidence="11">
    <location>
        <begin position="162"/>
        <end position="172"/>
    </location>
</feature>
<proteinExistence type="inferred from homology"/>
<feature type="region of interest" description="Disordered" evidence="11">
    <location>
        <begin position="258"/>
        <end position="278"/>
    </location>
</feature>
<feature type="repeat" description="ARM" evidence="10">
    <location>
        <begin position="324"/>
        <end position="361"/>
    </location>
</feature>
<gene>
    <name evidence="12" type="primary">arvcfb</name>
</gene>
<accession>A0A672ZNI3</accession>
<feature type="compositionally biased region" description="Low complexity" evidence="11">
    <location>
        <begin position="56"/>
        <end position="75"/>
    </location>
</feature>
<evidence type="ECO:0000256" key="5">
    <source>
        <dbReference type="ARBA" id="ARBA00022490"/>
    </source>
</evidence>
<feature type="compositionally biased region" description="Polar residues" evidence="11">
    <location>
        <begin position="206"/>
        <end position="215"/>
    </location>
</feature>
<feature type="compositionally biased region" description="Polar residues" evidence="11">
    <location>
        <begin position="20"/>
        <end position="32"/>
    </location>
</feature>
<dbReference type="Gene3D" id="1.25.10.10">
    <property type="entry name" value="Leucine-rich Repeat Variant"/>
    <property type="match status" value="1"/>
</dbReference>
<feature type="compositionally biased region" description="Polar residues" evidence="11">
    <location>
        <begin position="760"/>
        <end position="769"/>
    </location>
</feature>
<dbReference type="PANTHER" id="PTHR10372">
    <property type="entry name" value="PLAKOPHILLIN-RELATED"/>
    <property type="match status" value="1"/>
</dbReference>
<keyword evidence="5" id="KW-0963">Cytoplasm</keyword>
<feature type="compositionally biased region" description="Basic and acidic residues" evidence="11">
    <location>
        <begin position="550"/>
        <end position="563"/>
    </location>
</feature>
<keyword evidence="9" id="KW-0539">Nucleus</keyword>
<dbReference type="GO" id="GO:0005737">
    <property type="term" value="C:cytoplasm"/>
    <property type="evidence" value="ECO:0007669"/>
    <property type="project" value="UniProtKB-SubCell"/>
</dbReference>
<keyword evidence="7" id="KW-0130">Cell adhesion</keyword>
<evidence type="ECO:0000313" key="13">
    <source>
        <dbReference type="Proteomes" id="UP000472271"/>
    </source>
</evidence>
<feature type="repeat" description="ARM" evidence="10">
    <location>
        <begin position="367"/>
        <end position="410"/>
    </location>
</feature>
<reference evidence="12" key="3">
    <citation type="submission" date="2025-09" db="UniProtKB">
        <authorList>
            <consortium name="Ensembl"/>
        </authorList>
    </citation>
    <scope>IDENTIFICATION</scope>
</reference>
<dbReference type="SMART" id="SM00185">
    <property type="entry name" value="ARM"/>
    <property type="match status" value="5"/>
</dbReference>
<feature type="compositionally biased region" description="Acidic residues" evidence="11">
    <location>
        <begin position="193"/>
        <end position="203"/>
    </location>
</feature>
<feature type="repeat" description="ARM" evidence="10">
    <location>
        <begin position="621"/>
        <end position="658"/>
    </location>
</feature>
<dbReference type="InterPro" id="IPR011989">
    <property type="entry name" value="ARM-like"/>
</dbReference>
<evidence type="ECO:0000256" key="4">
    <source>
        <dbReference type="ARBA" id="ARBA00005462"/>
    </source>
</evidence>
<evidence type="ECO:0000256" key="6">
    <source>
        <dbReference type="ARBA" id="ARBA00022737"/>
    </source>
</evidence>
<dbReference type="PROSITE" id="PS50176">
    <property type="entry name" value="ARM_REPEAT"/>
    <property type="match status" value="3"/>
</dbReference>
<evidence type="ECO:0000313" key="12">
    <source>
        <dbReference type="Ensembl" id="ENSSORP00005018731.1"/>
    </source>
</evidence>
<dbReference type="Pfam" id="PF00514">
    <property type="entry name" value="Arm"/>
    <property type="match status" value="3"/>
</dbReference>
<evidence type="ECO:0000256" key="8">
    <source>
        <dbReference type="ARBA" id="ARBA00022949"/>
    </source>
</evidence>
<organism evidence="12 13">
    <name type="scientific">Sphaeramia orbicularis</name>
    <name type="common">orbiculate cardinalfish</name>
    <dbReference type="NCBI Taxonomy" id="375764"/>
    <lineage>
        <taxon>Eukaryota</taxon>
        <taxon>Metazoa</taxon>
        <taxon>Chordata</taxon>
        <taxon>Craniata</taxon>
        <taxon>Vertebrata</taxon>
        <taxon>Euteleostomi</taxon>
        <taxon>Actinopterygii</taxon>
        <taxon>Neopterygii</taxon>
        <taxon>Teleostei</taxon>
        <taxon>Neoteleostei</taxon>
        <taxon>Acanthomorphata</taxon>
        <taxon>Gobiaria</taxon>
        <taxon>Kurtiformes</taxon>
        <taxon>Apogonoidei</taxon>
        <taxon>Apogonidae</taxon>
        <taxon>Apogoninae</taxon>
        <taxon>Sphaeramia</taxon>
    </lineage>
</organism>
<dbReference type="GO" id="GO:0005886">
    <property type="term" value="C:plasma membrane"/>
    <property type="evidence" value="ECO:0007669"/>
    <property type="project" value="TreeGrafter"/>
</dbReference>
<dbReference type="InterPro" id="IPR016024">
    <property type="entry name" value="ARM-type_fold"/>
</dbReference>
<dbReference type="GO" id="GO:0005634">
    <property type="term" value="C:nucleus"/>
    <property type="evidence" value="ECO:0007669"/>
    <property type="project" value="UniProtKB-SubCell"/>
</dbReference>
<evidence type="ECO:0000256" key="3">
    <source>
        <dbReference type="ARBA" id="ARBA00004536"/>
    </source>
</evidence>
<comment type="similarity">
    <text evidence="4">Belongs to the beta-catenin family.</text>
</comment>
<comment type="subcellular location">
    <subcellularLocation>
        <location evidence="3">Cell junction</location>
        <location evidence="3">Adherens junction</location>
    </subcellularLocation>
    <subcellularLocation>
        <location evidence="2">Cytoplasm</location>
    </subcellularLocation>
    <subcellularLocation>
        <location evidence="1">Nucleus</location>
    </subcellularLocation>
</comment>
<dbReference type="Proteomes" id="UP000472271">
    <property type="component" value="Chromosome 9"/>
</dbReference>
<dbReference type="AlphaFoldDB" id="A0A672ZNI3"/>
<feature type="region of interest" description="Disordered" evidence="11">
    <location>
        <begin position="154"/>
        <end position="232"/>
    </location>
</feature>
<evidence type="ECO:0000256" key="11">
    <source>
        <dbReference type="SAM" id="MobiDB-lite"/>
    </source>
</evidence>
<sequence length="797" mass="89369">MQEPQEVVEETVTIEEDPGTPTSHVSVVTSDDGTTRRTETKVTKMVKTVTTRTVRQLPLGPDGLPLPEGSSPLGSYTDSIDRRYMKNGNERFITPQATSTLTRSYNNSYNDSYDNYGSLSRGVNFRPPRYPYMPNSYRPENSYTLPIRKDDYGHVAQPQVPMGSSTVDLNRSQPERFQPEPYGLEDDRRSLGPEEEEPYELEPDYSTANRRTLQGANRGRTHREPLRDGPRLIDERHPYIHGMYSAPLAQPERGSMASLDRMGGRRSPSIDSIRKDPRWRDPDLPEVIAMLGHPIDPVKSNAAAYLQHLCYENDKIKKDVRQLKGIPVLVGLLDHPKSEVHRKACGALRNISYGKDNDNKVAIKNCDGIPALIRLLRKTNDMEVRELITGTLWNLSSYEPLKMVIINHGLQTMTNEVIIPHSGWEHEPNEDSKPRDAEWTTVFKNTSGCLRNVSSDGAEARRRLRECEGLVDALLHALQSAVGKKDMDNKSVENCVCIMRNLSYHVHKEVPGAEKFQDPSALQAPGSAGPQRKKKDDAGCFGGKKAKGRKNGENDKNYDTLDLPKRAEPTKGFELLYQPEVVRLYLSLLTESQNYNTLEAAAGALQTSWSNYIRATVRKEKGLPILVELLRSDSDKVVRAVAIALRNLSIDRRNKDLIGSYAMRDLVTNLPSGQQRPAKNLEEDTVVAILNTIHEIVTDSSENARSLIQAQAIEKLVAINRTSQSARETKAASHVLQTVWSYKDLRNALTKDGWNKSHFQPTVTATPKATKNGKPGYDDTTLPLMEKNQGQRVCLCV</sequence>
<keyword evidence="8" id="KW-0965">Cell junction</keyword>
<dbReference type="SUPFAM" id="SSF48371">
    <property type="entry name" value="ARM repeat"/>
    <property type="match status" value="1"/>
</dbReference>
<feature type="region of interest" description="Disordered" evidence="11">
    <location>
        <begin position="515"/>
        <end position="563"/>
    </location>
</feature>
<feature type="region of interest" description="Disordered" evidence="11">
    <location>
        <begin position="56"/>
        <end position="76"/>
    </location>
</feature>
<dbReference type="InterPro" id="IPR028435">
    <property type="entry name" value="Plakophilin/d_Catenin"/>
</dbReference>
<dbReference type="FunFam" id="1.25.10.10:FF:000007">
    <property type="entry name" value="ARVCF, delta catenin family member"/>
    <property type="match status" value="1"/>
</dbReference>
<keyword evidence="6" id="KW-0677">Repeat</keyword>
<evidence type="ECO:0000256" key="2">
    <source>
        <dbReference type="ARBA" id="ARBA00004496"/>
    </source>
</evidence>
<evidence type="ECO:0000256" key="10">
    <source>
        <dbReference type="PROSITE-ProRule" id="PRU00259"/>
    </source>
</evidence>
<feature type="compositionally biased region" description="Basic and acidic residues" evidence="11">
    <location>
        <begin position="222"/>
        <end position="232"/>
    </location>
</feature>
<dbReference type="GO" id="GO:0005912">
    <property type="term" value="C:adherens junction"/>
    <property type="evidence" value="ECO:0007669"/>
    <property type="project" value="UniProtKB-SubCell"/>
</dbReference>
<reference evidence="12" key="1">
    <citation type="submission" date="2019-06" db="EMBL/GenBank/DDBJ databases">
        <authorList>
            <consortium name="Wellcome Sanger Institute Data Sharing"/>
        </authorList>
    </citation>
    <scope>NUCLEOTIDE SEQUENCE [LARGE SCALE GENOMIC DNA]</scope>
</reference>
<feature type="compositionally biased region" description="Acidic residues" evidence="11">
    <location>
        <begin position="1"/>
        <end position="18"/>
    </location>
</feature>
<dbReference type="InterPro" id="IPR000225">
    <property type="entry name" value="Armadillo"/>
</dbReference>